<feature type="signal peptide" evidence="2">
    <location>
        <begin position="1"/>
        <end position="28"/>
    </location>
</feature>
<dbReference type="GO" id="GO:0009166">
    <property type="term" value="P:nucleotide catabolic process"/>
    <property type="evidence" value="ECO:0007669"/>
    <property type="project" value="InterPro"/>
</dbReference>
<accession>A0A0A2SSU7</accession>
<name>A0A0A2SSU7_9GAMM</name>
<dbReference type="InterPro" id="IPR036907">
    <property type="entry name" value="5'-Nucleotdase_C_sf"/>
</dbReference>
<dbReference type="EMBL" id="JNCF01000040">
    <property type="protein sequence ID" value="KGP62791.1"/>
    <property type="molecule type" value="Genomic_DNA"/>
</dbReference>
<sequence length="578" mass="63831">MLQWKNLYYYFKLFILSISLVNSPPNFASTEQPSPPSPTIALKILGINDFHGQISTGRMVNNEPAGGAAVLAAYLREAQSGMEDQTIITIMGDLVGASPPSSGLLNDEPTILFINSLANNQCTPENRMAPLCNIVATIGNHEFDKGQKAMFDLIYGTNNPPSDSWIPLLYYPGSSYPYISANIVDIKSEQPIFPPYTIKLIHNIPVAFIGAILKNAADSMFPANAEGIKFLDEAESINHYIPEIKAKGVDIIIVLIHEGGNQESYEGDTRINSNTIEGHIKDVVYNLSDEVDVVMGGHTHQFLNTYLPNRTGHNILVTQANSYSTAFAEVNLQLNVKSHKVENKSAKIITTYADRWPGTNPDAKALEIVKLAENKVEPIINTPVGTLQFDLLRKQNEDGESNLGNLVADAFKSVMHTDIGITNLNGIRDDLKSGEINWGNIYSILPFSNRIVAISLNGNDIYDLLEQQWMGSFVNILQVSGLSYTYDSNAPLGHKIIEITYQNKPLVREQTYTIATSDFLMNGNGIFSVIMKRGKITSIGKNDHDTVVEYIKNLPQPFHVSIEGRIKKRRSSSSPITI</sequence>
<dbReference type="InterPro" id="IPR029052">
    <property type="entry name" value="Metallo-depent_PP-like"/>
</dbReference>
<reference evidence="5 6" key="1">
    <citation type="submission" date="2014-05" db="EMBL/GenBank/DDBJ databases">
        <authorList>
            <person name="Rizzardi K."/>
            <person name="Winiecka-Krusnell J."/>
            <person name="Ramliden M."/>
            <person name="Alm E."/>
            <person name="Andersson S."/>
            <person name="Byfors S."/>
        </authorList>
    </citation>
    <scope>NUCLEOTIDE SEQUENCE [LARGE SCALE GENOMIC DNA]</scope>
    <source>
        <strain evidence="5 6">LEGN</strain>
    </source>
</reference>
<dbReference type="PRINTS" id="PR01607">
    <property type="entry name" value="APYRASEFAMLY"/>
</dbReference>
<dbReference type="Gene3D" id="3.90.780.10">
    <property type="entry name" value="5'-Nucleotidase, C-terminal domain"/>
    <property type="match status" value="1"/>
</dbReference>
<evidence type="ECO:0000259" key="3">
    <source>
        <dbReference type="Pfam" id="PF00149"/>
    </source>
</evidence>
<evidence type="ECO:0000259" key="4">
    <source>
        <dbReference type="Pfam" id="PF02872"/>
    </source>
</evidence>
<dbReference type="Pfam" id="PF00149">
    <property type="entry name" value="Metallophos"/>
    <property type="match status" value="1"/>
</dbReference>
<evidence type="ECO:0000256" key="2">
    <source>
        <dbReference type="RuleBase" id="RU362119"/>
    </source>
</evidence>
<organism evidence="5 6">
    <name type="scientific">Legionella norrlandica</name>
    <dbReference type="NCBI Taxonomy" id="1498499"/>
    <lineage>
        <taxon>Bacteria</taxon>
        <taxon>Pseudomonadati</taxon>
        <taxon>Pseudomonadota</taxon>
        <taxon>Gammaproteobacteria</taxon>
        <taxon>Legionellales</taxon>
        <taxon>Legionellaceae</taxon>
        <taxon>Legionella</taxon>
    </lineage>
</organism>
<dbReference type="Pfam" id="PF02872">
    <property type="entry name" value="5_nucleotid_C"/>
    <property type="match status" value="1"/>
</dbReference>
<comment type="caution">
    <text evidence="5">The sequence shown here is derived from an EMBL/GenBank/DDBJ whole genome shotgun (WGS) entry which is preliminary data.</text>
</comment>
<dbReference type="OrthoDB" id="9803927at2"/>
<dbReference type="AlphaFoldDB" id="A0A0A2SSU7"/>
<proteinExistence type="inferred from homology"/>
<keyword evidence="2" id="KW-0378">Hydrolase</keyword>
<evidence type="ECO:0000313" key="6">
    <source>
        <dbReference type="Proteomes" id="UP000054422"/>
    </source>
</evidence>
<dbReference type="Gene3D" id="3.60.21.10">
    <property type="match status" value="1"/>
</dbReference>
<feature type="domain" description="5'-Nucleotidase C-terminal" evidence="4">
    <location>
        <begin position="384"/>
        <end position="529"/>
    </location>
</feature>
<evidence type="ECO:0000256" key="1">
    <source>
        <dbReference type="ARBA" id="ARBA00022729"/>
    </source>
</evidence>
<dbReference type="GO" id="GO:0000166">
    <property type="term" value="F:nucleotide binding"/>
    <property type="evidence" value="ECO:0007669"/>
    <property type="project" value="UniProtKB-KW"/>
</dbReference>
<protein>
    <submittedName>
        <fullName evidence="5">5'-nucleotidase</fullName>
    </submittedName>
</protein>
<keyword evidence="1 2" id="KW-0732">Signal</keyword>
<dbReference type="Proteomes" id="UP000054422">
    <property type="component" value="Unassembled WGS sequence"/>
</dbReference>
<feature type="chain" id="PRO_5005108837" evidence="2">
    <location>
        <begin position="29"/>
        <end position="578"/>
    </location>
</feature>
<dbReference type="PANTHER" id="PTHR11575">
    <property type="entry name" value="5'-NUCLEOTIDASE-RELATED"/>
    <property type="match status" value="1"/>
</dbReference>
<dbReference type="SUPFAM" id="SSF56300">
    <property type="entry name" value="Metallo-dependent phosphatases"/>
    <property type="match status" value="1"/>
</dbReference>
<dbReference type="PANTHER" id="PTHR11575:SF24">
    <property type="entry name" value="5'-NUCLEOTIDASE"/>
    <property type="match status" value="1"/>
</dbReference>
<gene>
    <name evidence="5" type="ORF">EP47_13040</name>
</gene>
<feature type="domain" description="Calcineurin-like phosphoesterase" evidence="3">
    <location>
        <begin position="42"/>
        <end position="301"/>
    </location>
</feature>
<dbReference type="InterPro" id="IPR006179">
    <property type="entry name" value="5_nucleotidase/apyrase"/>
</dbReference>
<evidence type="ECO:0000313" key="5">
    <source>
        <dbReference type="EMBL" id="KGP62791.1"/>
    </source>
</evidence>
<dbReference type="GO" id="GO:0008768">
    <property type="term" value="F:UDP-sugar diphosphatase activity"/>
    <property type="evidence" value="ECO:0007669"/>
    <property type="project" value="TreeGrafter"/>
</dbReference>
<keyword evidence="2" id="KW-0547">Nucleotide-binding</keyword>
<dbReference type="InterPro" id="IPR004843">
    <property type="entry name" value="Calcineurin-like_PHP"/>
</dbReference>
<comment type="similarity">
    <text evidence="2">Belongs to the 5'-nucleotidase family.</text>
</comment>
<dbReference type="SUPFAM" id="SSF55816">
    <property type="entry name" value="5'-nucleotidase (syn. UDP-sugar hydrolase), C-terminal domain"/>
    <property type="match status" value="1"/>
</dbReference>
<keyword evidence="6" id="KW-1185">Reference proteome</keyword>
<dbReference type="GO" id="GO:0030288">
    <property type="term" value="C:outer membrane-bounded periplasmic space"/>
    <property type="evidence" value="ECO:0007669"/>
    <property type="project" value="TreeGrafter"/>
</dbReference>
<dbReference type="GO" id="GO:0008253">
    <property type="term" value="F:5'-nucleotidase activity"/>
    <property type="evidence" value="ECO:0007669"/>
    <property type="project" value="TreeGrafter"/>
</dbReference>
<dbReference type="RefSeq" id="WP_035890582.1">
    <property type="nucleotide sequence ID" value="NZ_JNCF01000040.1"/>
</dbReference>
<dbReference type="STRING" id="1498499.EP47_13040"/>
<dbReference type="InterPro" id="IPR008334">
    <property type="entry name" value="5'-Nucleotdase_C"/>
</dbReference>